<evidence type="ECO:0000313" key="2">
    <source>
        <dbReference type="Proteomes" id="UP000255389"/>
    </source>
</evidence>
<protein>
    <submittedName>
        <fullName evidence="1">Uncharacterized protein</fullName>
    </submittedName>
</protein>
<reference evidence="1 2" key="1">
    <citation type="submission" date="2018-06" db="EMBL/GenBank/DDBJ databases">
        <authorList>
            <consortium name="Pathogen Informatics"/>
            <person name="Doyle S."/>
        </authorList>
    </citation>
    <scope>NUCLEOTIDE SEQUENCE [LARGE SCALE GENOMIC DNA]</scope>
    <source>
        <strain evidence="1 2">NCTC1542</strain>
    </source>
</reference>
<evidence type="ECO:0000313" key="1">
    <source>
        <dbReference type="EMBL" id="SUA31428.1"/>
    </source>
</evidence>
<sequence length="230" mass="25116">MFAGLPEAYQGLSTRTRWRLGGLIRRQLGRGWRPEQIIEILAAPMPTGVKSPLHLAMWRLTKNQPGSGPRLHPLQQAWDARAAAAERARRDQAIERALAEITKATTPDERDHALRAEAARFGPIVNPKTALVSAARAAVRRFPHCSLATALGRWAETILGEHQPVTTTQRSQSTIVADLGVDLAISAVTGHCVNCQRNPGTLRTELPIPVPVCDDCWAAHAEPELLESCS</sequence>
<dbReference type="AlphaFoldDB" id="A0A378WCS9"/>
<accession>A0A378WCS9</accession>
<dbReference type="Proteomes" id="UP000255389">
    <property type="component" value="Unassembled WGS sequence"/>
</dbReference>
<organism evidence="1 2">
    <name type="scientific">Mycolicibacterium fortuitum</name>
    <name type="common">Mycobacterium fortuitum</name>
    <dbReference type="NCBI Taxonomy" id="1766"/>
    <lineage>
        <taxon>Bacteria</taxon>
        <taxon>Bacillati</taxon>
        <taxon>Actinomycetota</taxon>
        <taxon>Actinomycetes</taxon>
        <taxon>Mycobacteriales</taxon>
        <taxon>Mycobacteriaceae</taxon>
        <taxon>Mycolicibacterium</taxon>
    </lineage>
</organism>
<dbReference type="EMBL" id="UGQY01000006">
    <property type="protein sequence ID" value="SUA31428.1"/>
    <property type="molecule type" value="Genomic_DNA"/>
</dbReference>
<proteinExistence type="predicted"/>
<name>A0A378WCS9_MYCFO</name>
<gene>
    <name evidence="1" type="ORF">NCTC1542_06782</name>
</gene>